<evidence type="ECO:0000259" key="6">
    <source>
        <dbReference type="PROSITE" id="PS51935"/>
    </source>
</evidence>
<dbReference type="GO" id="GO:0006508">
    <property type="term" value="P:proteolysis"/>
    <property type="evidence" value="ECO:0007669"/>
    <property type="project" value="UniProtKB-KW"/>
</dbReference>
<organism evidence="7 8">
    <name type="scientific">Albula glossodonta</name>
    <name type="common">roundjaw bonefish</name>
    <dbReference type="NCBI Taxonomy" id="121402"/>
    <lineage>
        <taxon>Eukaryota</taxon>
        <taxon>Metazoa</taxon>
        <taxon>Chordata</taxon>
        <taxon>Craniata</taxon>
        <taxon>Vertebrata</taxon>
        <taxon>Euteleostomi</taxon>
        <taxon>Actinopterygii</taxon>
        <taxon>Neopterygii</taxon>
        <taxon>Teleostei</taxon>
        <taxon>Albuliformes</taxon>
        <taxon>Albulidae</taxon>
        <taxon>Albula</taxon>
    </lineage>
</organism>
<feature type="region of interest" description="Disordered" evidence="5">
    <location>
        <begin position="302"/>
        <end position="348"/>
    </location>
</feature>
<dbReference type="EMBL" id="JAFBMS010000237">
    <property type="protein sequence ID" value="KAG9332757.1"/>
    <property type="molecule type" value="Genomic_DNA"/>
</dbReference>
<dbReference type="PANTHER" id="PTHR47664:SF1">
    <property type="entry name" value="CHROMOSOME UNDETERMINED SCAFFOLD_14, WHOLE GENOME SHOTGUN SEQUENCE"/>
    <property type="match status" value="1"/>
</dbReference>
<proteinExistence type="inferred from homology"/>
<comment type="caution">
    <text evidence="7">The sequence shown here is derived from an EMBL/GenBank/DDBJ whole genome shotgun (WGS) entry which is preliminary data.</text>
</comment>
<evidence type="ECO:0000313" key="8">
    <source>
        <dbReference type="Proteomes" id="UP000824540"/>
    </source>
</evidence>
<name>A0A8T2N8C9_9TELE</name>
<evidence type="ECO:0000256" key="4">
    <source>
        <dbReference type="ARBA" id="ARBA00022807"/>
    </source>
</evidence>
<feature type="domain" description="NlpC/P60" evidence="6">
    <location>
        <begin position="48"/>
        <end position="194"/>
    </location>
</feature>
<reference evidence="7" key="1">
    <citation type="thesis" date="2021" institute="BYU ScholarsArchive" country="Provo, UT, USA">
        <title>Applications of and Algorithms for Genome Assembly and Genomic Analyses with an Emphasis on Marine Teleosts.</title>
        <authorList>
            <person name="Pickett B.D."/>
        </authorList>
    </citation>
    <scope>NUCLEOTIDE SEQUENCE</scope>
    <source>
        <strain evidence="7">HI-2016</strain>
    </source>
</reference>
<protein>
    <recommendedName>
        <fullName evidence="6">NlpC/P60 domain-containing protein</fullName>
    </recommendedName>
</protein>
<keyword evidence="4" id="KW-0788">Thiol protease</keyword>
<dbReference type="GO" id="GO:0008234">
    <property type="term" value="F:cysteine-type peptidase activity"/>
    <property type="evidence" value="ECO:0007669"/>
    <property type="project" value="UniProtKB-KW"/>
</dbReference>
<sequence length="348" mass="40301">MRASFSERREEEDEFLCRRNLHTMEKLKGQRLMREQAQERLRDPQHRWALRIKFLQQVKTYIGVPYSRKYHQPGTAEHESALFLDCCGLVRRAMRDLHQDFGFALGPGNQCYQYDTLPITLSRPQCMRPGDLVFISWTYFSPFMKRQPHDIVHVEVWLGEGEKTVGARWHQGKVQEFPSYQFVSSSYGNMRYHFKSIETWLSGACVSHCRDHRWRLPDDKHNGKSIFSSHHLDQQAVMSSEGWGEPSGPRETGVCGAQEELCLGAVQYNSETKQGLTENFGRRDFAPSNTVGIMLHFNNTRNEQQEAKESKATEGRLSPRKWRSPQEQKGTQVMQLKAKGQGMSEVQG</sequence>
<evidence type="ECO:0000256" key="5">
    <source>
        <dbReference type="SAM" id="MobiDB-lite"/>
    </source>
</evidence>
<evidence type="ECO:0000313" key="7">
    <source>
        <dbReference type="EMBL" id="KAG9332757.1"/>
    </source>
</evidence>
<dbReference type="Gene3D" id="3.90.1720.10">
    <property type="entry name" value="endopeptidase domain like (from Nostoc punctiforme)"/>
    <property type="match status" value="1"/>
</dbReference>
<evidence type="ECO:0000256" key="2">
    <source>
        <dbReference type="ARBA" id="ARBA00022670"/>
    </source>
</evidence>
<dbReference type="AlphaFoldDB" id="A0A8T2N8C9"/>
<gene>
    <name evidence="7" type="ORF">JZ751_014856</name>
</gene>
<comment type="similarity">
    <text evidence="1">Belongs to the peptidase C40 family.</text>
</comment>
<dbReference type="PROSITE" id="PS51935">
    <property type="entry name" value="NLPC_P60"/>
    <property type="match status" value="1"/>
</dbReference>
<keyword evidence="3" id="KW-0378">Hydrolase</keyword>
<dbReference type="OrthoDB" id="9950480at2759"/>
<dbReference type="Proteomes" id="UP000824540">
    <property type="component" value="Unassembled WGS sequence"/>
</dbReference>
<keyword evidence="8" id="KW-1185">Reference proteome</keyword>
<evidence type="ECO:0000256" key="3">
    <source>
        <dbReference type="ARBA" id="ARBA00022801"/>
    </source>
</evidence>
<dbReference type="InterPro" id="IPR038765">
    <property type="entry name" value="Papain-like_cys_pep_sf"/>
</dbReference>
<feature type="compositionally biased region" description="Basic and acidic residues" evidence="5">
    <location>
        <begin position="303"/>
        <end position="314"/>
    </location>
</feature>
<feature type="compositionally biased region" description="Polar residues" evidence="5">
    <location>
        <begin position="325"/>
        <end position="334"/>
    </location>
</feature>
<keyword evidence="2" id="KW-0645">Protease</keyword>
<accession>A0A8T2N8C9</accession>
<dbReference type="PANTHER" id="PTHR47664">
    <property type="entry name" value="NLPC_P60 DOMAIN-CONTAINING PROTEIN"/>
    <property type="match status" value="1"/>
</dbReference>
<dbReference type="InterPro" id="IPR000064">
    <property type="entry name" value="NLP_P60_dom"/>
</dbReference>
<dbReference type="SUPFAM" id="SSF54001">
    <property type="entry name" value="Cysteine proteinases"/>
    <property type="match status" value="1"/>
</dbReference>
<evidence type="ECO:0000256" key="1">
    <source>
        <dbReference type="ARBA" id="ARBA00007074"/>
    </source>
</evidence>